<dbReference type="RefSeq" id="WP_136132636.1">
    <property type="nucleotide sequence ID" value="NZ_PDKR01000004.1"/>
</dbReference>
<feature type="domain" description="DHHA1" evidence="8">
    <location>
        <begin position="360"/>
        <end position="456"/>
    </location>
</feature>
<protein>
    <recommendedName>
        <fullName evidence="2">Single-stranded-DNA-specific exonuclease RecJ</fullName>
    </recommendedName>
</protein>
<dbReference type="Proteomes" id="UP000295937">
    <property type="component" value="Unassembled WGS sequence"/>
</dbReference>
<dbReference type="SUPFAM" id="SSF64182">
    <property type="entry name" value="DHH phosphoesterases"/>
    <property type="match status" value="1"/>
</dbReference>
<dbReference type="Pfam" id="PF17768">
    <property type="entry name" value="RecJ_OB"/>
    <property type="match status" value="1"/>
</dbReference>
<keyword evidence="4" id="KW-0378">Hydrolase</keyword>
<dbReference type="InterPro" id="IPR004610">
    <property type="entry name" value="RecJ"/>
</dbReference>
<dbReference type="GO" id="GO:0003676">
    <property type="term" value="F:nucleic acid binding"/>
    <property type="evidence" value="ECO:0007669"/>
    <property type="project" value="InterPro"/>
</dbReference>
<evidence type="ECO:0000313" key="11">
    <source>
        <dbReference type="Proteomes" id="UP000295937"/>
    </source>
</evidence>
<dbReference type="Gene3D" id="3.10.310.30">
    <property type="match status" value="1"/>
</dbReference>
<evidence type="ECO:0000259" key="8">
    <source>
        <dbReference type="Pfam" id="PF02272"/>
    </source>
</evidence>
<dbReference type="AlphaFoldDB" id="A0A2P5T1H4"/>
<dbReference type="InterPro" id="IPR003156">
    <property type="entry name" value="DHHA1_dom"/>
</dbReference>
<dbReference type="InterPro" id="IPR051673">
    <property type="entry name" value="SSDNA_exonuclease_RecJ"/>
</dbReference>
<dbReference type="Pfam" id="PF01368">
    <property type="entry name" value="DHH"/>
    <property type="match status" value="1"/>
</dbReference>
<dbReference type="InterPro" id="IPR001667">
    <property type="entry name" value="DDH_dom"/>
</dbReference>
<keyword evidence="5 10" id="KW-0269">Exonuclease</keyword>
<evidence type="ECO:0000256" key="5">
    <source>
        <dbReference type="ARBA" id="ARBA00022839"/>
    </source>
</evidence>
<name>A0A2P5T1H4_9GAMM</name>
<dbReference type="NCBIfam" id="TIGR00644">
    <property type="entry name" value="recJ"/>
    <property type="match status" value="1"/>
</dbReference>
<gene>
    <name evidence="10" type="primary">recJ</name>
    <name evidence="10" type="ORF">CRV09_02755</name>
</gene>
<evidence type="ECO:0000313" key="10">
    <source>
        <dbReference type="EMBL" id="PPI88445.1"/>
    </source>
</evidence>
<dbReference type="GO" id="GO:0006281">
    <property type="term" value="P:DNA repair"/>
    <property type="evidence" value="ECO:0007669"/>
    <property type="project" value="InterPro"/>
</dbReference>
<dbReference type="PANTHER" id="PTHR30255">
    <property type="entry name" value="SINGLE-STRANDED-DNA-SPECIFIC EXONUCLEASE RECJ"/>
    <property type="match status" value="1"/>
</dbReference>
<dbReference type="FunFam" id="3.90.1640.30:FF:000001">
    <property type="entry name" value="Single-stranded-DNA-specific exonuclease RecJ"/>
    <property type="match status" value="1"/>
</dbReference>
<dbReference type="GO" id="GO:0006310">
    <property type="term" value="P:DNA recombination"/>
    <property type="evidence" value="ECO:0007669"/>
    <property type="project" value="InterPro"/>
</dbReference>
<dbReference type="InterPro" id="IPR041122">
    <property type="entry name" value="RecJ_OB"/>
</dbReference>
<keyword evidence="6" id="KW-0812">Transmembrane</keyword>
<keyword evidence="6" id="KW-1133">Transmembrane helix</keyword>
<comment type="caution">
    <text evidence="10">The sequence shown here is derived from an EMBL/GenBank/DDBJ whole genome shotgun (WGS) entry which is preliminary data.</text>
</comment>
<dbReference type="OrthoDB" id="9809852at2"/>
<accession>A0A2P5T1H4</accession>
<feature type="transmembrane region" description="Helical" evidence="6">
    <location>
        <begin position="185"/>
        <end position="207"/>
    </location>
</feature>
<dbReference type="InterPro" id="IPR038763">
    <property type="entry name" value="DHH_sf"/>
</dbReference>
<proteinExistence type="inferred from homology"/>
<dbReference type="Pfam" id="PF02272">
    <property type="entry name" value="DHHA1"/>
    <property type="match status" value="1"/>
</dbReference>
<organism evidence="10 11">
    <name type="scientific">Candidatus Pantoea edessiphila</name>
    <dbReference type="NCBI Taxonomy" id="2044610"/>
    <lineage>
        <taxon>Bacteria</taxon>
        <taxon>Pseudomonadati</taxon>
        <taxon>Pseudomonadota</taxon>
        <taxon>Gammaproteobacteria</taxon>
        <taxon>Enterobacterales</taxon>
        <taxon>Erwiniaceae</taxon>
        <taxon>Pantoea</taxon>
    </lineage>
</organism>
<evidence type="ECO:0000256" key="1">
    <source>
        <dbReference type="ARBA" id="ARBA00005915"/>
    </source>
</evidence>
<dbReference type="Gene3D" id="3.90.1640.30">
    <property type="match status" value="1"/>
</dbReference>
<evidence type="ECO:0000259" key="9">
    <source>
        <dbReference type="Pfam" id="PF17768"/>
    </source>
</evidence>
<feature type="domain" description="DDH" evidence="7">
    <location>
        <begin position="74"/>
        <end position="233"/>
    </location>
</feature>
<reference evidence="10 11" key="1">
    <citation type="journal article" date="2018" name="Genome Biol. Evol.">
        <title>Cladogenesis and Genomic Streamlining in Extracellular Endosymbionts of Tropical Stink Bugs.</title>
        <authorList>
            <person name="Otero-Bravo A."/>
            <person name="Goffredi S."/>
            <person name="Sabree Z.L."/>
        </authorList>
    </citation>
    <scope>NUCLEOTIDE SEQUENCE [LARGE SCALE GENOMIC DNA]</scope>
    <source>
        <strain evidence="10 11">SoEO</strain>
    </source>
</reference>
<dbReference type="EMBL" id="PDKR01000004">
    <property type="protein sequence ID" value="PPI88445.1"/>
    <property type="molecule type" value="Genomic_DNA"/>
</dbReference>
<feature type="domain" description="RecJ OB" evidence="9">
    <location>
        <begin position="471"/>
        <end position="574"/>
    </location>
</feature>
<comment type="similarity">
    <text evidence="1">Belongs to the RecJ family.</text>
</comment>
<evidence type="ECO:0000256" key="2">
    <source>
        <dbReference type="ARBA" id="ARBA00019841"/>
    </source>
</evidence>
<keyword evidence="6" id="KW-0472">Membrane</keyword>
<dbReference type="PANTHER" id="PTHR30255:SF2">
    <property type="entry name" value="SINGLE-STRANDED-DNA-SPECIFIC EXONUCLEASE RECJ"/>
    <property type="match status" value="1"/>
</dbReference>
<evidence type="ECO:0000256" key="6">
    <source>
        <dbReference type="SAM" id="Phobius"/>
    </source>
</evidence>
<sequence length="580" mass="65193">MLNYKIELRHRKIVVKDNLPIDLPPLIKRLYLNRGLCDAEKLERSANKLLSFKTLHNIDKAVTIIYNMLINKRKIIVVGDFDADGATSTALTVLALKSMGGKNIQYLIPNRFEDGYGLSTKIVKHLHMIGAEMILTVDNGISSHEGISCAKKYGIPVIITDHHLPSNDLPEAEAIINPNISNMSFALSSLAGVGVAFYLMVALRTYLREKGWFNKICIEPNLANLLDLVALGTIVDVVPLDINNRILVWQGLNRIRAGICRPGIIALLEIANRQLKDLSTDDLSYVLGPRLNAAGRLNDMSKGVALLLTHDLNHARILANELDRLNQSRKKIEQVMHNEALKLCNILQQKENNLPLGITVYHPEWHQGVIGIVASRLKERFHRPVIAFAPTGIGDGILKGSGRSIENLHLRNILEHLNTVKPNLIIKFGGHAMAAGLSIKEIHYKEFSQYFSNLVKELFKNDIISDIIWSDGSLQPSEFSIQTADLLREAGPWGVSFPQPTFDGEFELVKQRLINKRHLHVLVKVFDNGPLVDGVLFNVDTNHWPNTKISKVGLLYRLDVKIYRGKRFVQLIIEYLWPLD</sequence>
<evidence type="ECO:0000256" key="3">
    <source>
        <dbReference type="ARBA" id="ARBA00022722"/>
    </source>
</evidence>
<dbReference type="GO" id="GO:0008409">
    <property type="term" value="F:5'-3' exonuclease activity"/>
    <property type="evidence" value="ECO:0007669"/>
    <property type="project" value="InterPro"/>
</dbReference>
<evidence type="ECO:0000259" key="7">
    <source>
        <dbReference type="Pfam" id="PF01368"/>
    </source>
</evidence>
<evidence type="ECO:0000256" key="4">
    <source>
        <dbReference type="ARBA" id="ARBA00022801"/>
    </source>
</evidence>
<keyword evidence="3" id="KW-0540">Nuclease</keyword>